<gene>
    <name evidence="1" type="ORF">LWI29_030146</name>
</gene>
<evidence type="ECO:0000313" key="1">
    <source>
        <dbReference type="EMBL" id="KAK0593062.1"/>
    </source>
</evidence>
<dbReference type="InterPro" id="IPR029016">
    <property type="entry name" value="GAF-like_dom_sf"/>
</dbReference>
<accession>A0AA39SET8</accession>
<evidence type="ECO:0000313" key="2">
    <source>
        <dbReference type="Proteomes" id="UP001168877"/>
    </source>
</evidence>
<organism evidence="1 2">
    <name type="scientific">Acer saccharum</name>
    <name type="common">Sugar maple</name>
    <dbReference type="NCBI Taxonomy" id="4024"/>
    <lineage>
        <taxon>Eukaryota</taxon>
        <taxon>Viridiplantae</taxon>
        <taxon>Streptophyta</taxon>
        <taxon>Embryophyta</taxon>
        <taxon>Tracheophyta</taxon>
        <taxon>Spermatophyta</taxon>
        <taxon>Magnoliopsida</taxon>
        <taxon>eudicotyledons</taxon>
        <taxon>Gunneridae</taxon>
        <taxon>Pentapetalae</taxon>
        <taxon>rosids</taxon>
        <taxon>malvids</taxon>
        <taxon>Sapindales</taxon>
        <taxon>Sapindaceae</taxon>
        <taxon>Hippocastanoideae</taxon>
        <taxon>Acereae</taxon>
        <taxon>Acer</taxon>
    </lineage>
</organism>
<proteinExistence type="predicted"/>
<reference evidence="1" key="1">
    <citation type="journal article" date="2022" name="Plant J.">
        <title>Strategies of tolerance reflected in two North American maple genomes.</title>
        <authorList>
            <person name="McEvoy S.L."/>
            <person name="Sezen U.U."/>
            <person name="Trouern-Trend A."/>
            <person name="McMahon S.M."/>
            <person name="Schaberg P.G."/>
            <person name="Yang J."/>
            <person name="Wegrzyn J.L."/>
            <person name="Swenson N.G."/>
        </authorList>
    </citation>
    <scope>NUCLEOTIDE SEQUENCE</scope>
    <source>
        <strain evidence="1">NS2018</strain>
    </source>
</reference>
<evidence type="ECO:0008006" key="3">
    <source>
        <dbReference type="Google" id="ProtNLM"/>
    </source>
</evidence>
<sequence length="207" mass="22011">MIGVIQDSPTGSGISTLIGWSSGILGVDKRNMVIVRGNFISEVDASLASASACELWSLEIRMSSQRTNLDMRILTSLSSSNDGFRLSIPINDPDVLEIRGSEGVRILGPDSALGVASGGGTDESSSVAAMRMPMLRVSNFKGGTPELVDTCYAILVLVLPNAESRVWSIQEMEIMEVVADQVAVALSHAAVLEESQLMREQLSAIKA</sequence>
<protein>
    <recommendedName>
        <fullName evidence="3">Ethylene receptor</fullName>
    </recommendedName>
</protein>
<dbReference type="EMBL" id="JAUESC010000380">
    <property type="protein sequence ID" value="KAK0593062.1"/>
    <property type="molecule type" value="Genomic_DNA"/>
</dbReference>
<comment type="caution">
    <text evidence="1">The sequence shown here is derived from an EMBL/GenBank/DDBJ whole genome shotgun (WGS) entry which is preliminary data.</text>
</comment>
<reference evidence="1" key="2">
    <citation type="submission" date="2023-06" db="EMBL/GenBank/DDBJ databases">
        <authorList>
            <person name="Swenson N.G."/>
            <person name="Wegrzyn J.L."/>
            <person name="Mcevoy S.L."/>
        </authorList>
    </citation>
    <scope>NUCLEOTIDE SEQUENCE</scope>
    <source>
        <strain evidence="1">NS2018</strain>
        <tissue evidence="1">Leaf</tissue>
    </source>
</reference>
<dbReference type="GO" id="GO:0016301">
    <property type="term" value="F:kinase activity"/>
    <property type="evidence" value="ECO:0007669"/>
    <property type="project" value="UniProtKB-KW"/>
</dbReference>
<dbReference type="PANTHER" id="PTHR24423:SF629">
    <property type="entry name" value="PROTEIN EIN4"/>
    <property type="match status" value="1"/>
</dbReference>
<keyword evidence="2" id="KW-1185">Reference proteome</keyword>
<dbReference type="Gene3D" id="3.30.450.40">
    <property type="match status" value="1"/>
</dbReference>
<dbReference type="GO" id="GO:0005524">
    <property type="term" value="F:ATP binding"/>
    <property type="evidence" value="ECO:0007669"/>
    <property type="project" value="UniProtKB-KW"/>
</dbReference>
<dbReference type="GO" id="GO:0051740">
    <property type="term" value="F:ethylene binding"/>
    <property type="evidence" value="ECO:0007669"/>
    <property type="project" value="TreeGrafter"/>
</dbReference>
<dbReference type="GO" id="GO:0038199">
    <property type="term" value="F:ethylene receptor activity"/>
    <property type="evidence" value="ECO:0007669"/>
    <property type="project" value="TreeGrafter"/>
</dbReference>
<dbReference type="AlphaFoldDB" id="A0AA39SET8"/>
<dbReference type="SUPFAM" id="SSF55781">
    <property type="entry name" value="GAF domain-like"/>
    <property type="match status" value="1"/>
</dbReference>
<dbReference type="Proteomes" id="UP001168877">
    <property type="component" value="Unassembled WGS sequence"/>
</dbReference>
<name>A0AA39SET8_ACESA</name>
<dbReference type="PANTHER" id="PTHR24423">
    <property type="entry name" value="TWO-COMPONENT SENSOR HISTIDINE KINASE"/>
    <property type="match status" value="1"/>
</dbReference>
<dbReference type="GO" id="GO:0046872">
    <property type="term" value="F:metal ion binding"/>
    <property type="evidence" value="ECO:0007669"/>
    <property type="project" value="UniProtKB-KW"/>
</dbReference>
<dbReference type="GO" id="GO:0005783">
    <property type="term" value="C:endoplasmic reticulum"/>
    <property type="evidence" value="ECO:0007669"/>
    <property type="project" value="TreeGrafter"/>
</dbReference>